<evidence type="ECO:0000259" key="2">
    <source>
        <dbReference type="Pfam" id="PF24883"/>
    </source>
</evidence>
<evidence type="ECO:0000313" key="4">
    <source>
        <dbReference type="Proteomes" id="UP000027222"/>
    </source>
</evidence>
<dbReference type="InterPro" id="IPR056884">
    <property type="entry name" value="NPHP3-like_N"/>
</dbReference>
<dbReference type="InterPro" id="IPR027417">
    <property type="entry name" value="P-loop_NTPase"/>
</dbReference>
<evidence type="ECO:0000313" key="3">
    <source>
        <dbReference type="EMBL" id="KDR81215.1"/>
    </source>
</evidence>
<dbReference type="Gene3D" id="3.40.50.300">
    <property type="entry name" value="P-loop containing nucleotide triphosphate hydrolases"/>
    <property type="match status" value="1"/>
</dbReference>
<keyword evidence="1" id="KW-0677">Repeat</keyword>
<feature type="domain" description="Nephrocystin 3-like N-terminal" evidence="2">
    <location>
        <begin position="87"/>
        <end position="244"/>
    </location>
</feature>
<dbReference type="OrthoDB" id="4760524at2759"/>
<gene>
    <name evidence="3" type="ORF">GALMADRAFT_91866</name>
</gene>
<dbReference type="HOGENOM" id="CLU_000288_6_10_1"/>
<dbReference type="Proteomes" id="UP000027222">
    <property type="component" value="Unassembled WGS sequence"/>
</dbReference>
<dbReference type="EMBL" id="KL142371">
    <property type="protein sequence ID" value="KDR81215.1"/>
    <property type="molecule type" value="Genomic_DNA"/>
</dbReference>
<keyword evidence="4" id="KW-1185">Reference proteome</keyword>
<proteinExistence type="predicted"/>
<accession>A0A067TDB5</accession>
<dbReference type="STRING" id="685588.A0A067TDB5"/>
<sequence>MDLSTSEHPGQQAMISSSVITGGTFVYHNARSQQNVGKGGFERLQDAVAPGALHDSKERFDPPKCHRNTRLAVLKRIMDWILRQDDTTRDAIIMWLYGPAGAGKSAIAQTIAEMCYSYGYLLAGFFFSKNDHQRSTSQPLVATLAYQLALNLPEQVREHIISTIEHNPLIFSSSLEAQLTALVVEPVKVLAESGFFDDPYSPRLIVIDGLDECDNPQERGNILRAIFQSIRRQSLPLIFLIVSRPEVDITSSFNSPSAASIWTGLALDDSYYPSADIRLFLHEKFGEIKQTHRLANFIPPSWPTEDMTETIVERSSGQFIYASTVVKFVASARHRPMDRLEIVLGVRPAAGEAPFAELDALYTHVFSGVDDIIAVQQILGLLIVGPPYGATYDAEIFERLYSLEPGTTSLILIDLSSLIGVTEAVTRFGTVVLVRILHASLKEFLLDPSRSGALYINPAKRHTQYALLCFQHFRSKFS</sequence>
<dbReference type="SUPFAM" id="SSF52540">
    <property type="entry name" value="P-loop containing nucleoside triphosphate hydrolases"/>
    <property type="match status" value="1"/>
</dbReference>
<reference evidence="4" key="1">
    <citation type="journal article" date="2014" name="Proc. Natl. Acad. Sci. U.S.A.">
        <title>Extensive sampling of basidiomycete genomes demonstrates inadequacy of the white-rot/brown-rot paradigm for wood decay fungi.</title>
        <authorList>
            <person name="Riley R."/>
            <person name="Salamov A.A."/>
            <person name="Brown D.W."/>
            <person name="Nagy L.G."/>
            <person name="Floudas D."/>
            <person name="Held B.W."/>
            <person name="Levasseur A."/>
            <person name="Lombard V."/>
            <person name="Morin E."/>
            <person name="Otillar R."/>
            <person name="Lindquist E.A."/>
            <person name="Sun H."/>
            <person name="LaButti K.M."/>
            <person name="Schmutz J."/>
            <person name="Jabbour D."/>
            <person name="Luo H."/>
            <person name="Baker S.E."/>
            <person name="Pisabarro A.G."/>
            <person name="Walton J.D."/>
            <person name="Blanchette R.A."/>
            <person name="Henrissat B."/>
            <person name="Martin F."/>
            <person name="Cullen D."/>
            <person name="Hibbett D.S."/>
            <person name="Grigoriev I.V."/>
        </authorList>
    </citation>
    <scope>NUCLEOTIDE SEQUENCE [LARGE SCALE GENOMIC DNA]</scope>
    <source>
        <strain evidence="4">CBS 339.88</strain>
    </source>
</reference>
<dbReference type="PANTHER" id="PTHR10039:SF17">
    <property type="entry name" value="FUNGAL STAND N-TERMINAL GOODBYE DOMAIN-CONTAINING PROTEIN-RELATED"/>
    <property type="match status" value="1"/>
</dbReference>
<organism evidence="3 4">
    <name type="scientific">Galerina marginata (strain CBS 339.88)</name>
    <dbReference type="NCBI Taxonomy" id="685588"/>
    <lineage>
        <taxon>Eukaryota</taxon>
        <taxon>Fungi</taxon>
        <taxon>Dikarya</taxon>
        <taxon>Basidiomycota</taxon>
        <taxon>Agaricomycotina</taxon>
        <taxon>Agaricomycetes</taxon>
        <taxon>Agaricomycetidae</taxon>
        <taxon>Agaricales</taxon>
        <taxon>Agaricineae</taxon>
        <taxon>Strophariaceae</taxon>
        <taxon>Galerina</taxon>
    </lineage>
</organism>
<protein>
    <recommendedName>
        <fullName evidence="2">Nephrocystin 3-like N-terminal domain-containing protein</fullName>
    </recommendedName>
</protein>
<dbReference type="PANTHER" id="PTHR10039">
    <property type="entry name" value="AMELOGENIN"/>
    <property type="match status" value="1"/>
</dbReference>
<evidence type="ECO:0000256" key="1">
    <source>
        <dbReference type="ARBA" id="ARBA00022737"/>
    </source>
</evidence>
<dbReference type="Pfam" id="PF24883">
    <property type="entry name" value="NPHP3_N"/>
    <property type="match status" value="1"/>
</dbReference>
<name>A0A067TDB5_GALM3</name>
<dbReference type="AlphaFoldDB" id="A0A067TDB5"/>